<name>A0A9D2AZN3_9SPHI</name>
<sequence>MANKYFNLEDLHEDLFECFRERSMFLAISQMDVVSFLPIEEKSVAKELIDKTNQVLGEYTSSQEIEGFQKFPENSCEETVENPIFFWKDYLSCFFDFELIDDEGLYEEFLGTQFGIYRVTRVLFIDEVNRRFRNRKLLGLNLAYQVLPSSSDKKNFWERS</sequence>
<accession>A0A9D2AZN3</accession>
<dbReference type="Proteomes" id="UP000824156">
    <property type="component" value="Unassembled WGS sequence"/>
</dbReference>
<dbReference type="EMBL" id="DXEZ01000344">
    <property type="protein sequence ID" value="HIX55793.1"/>
    <property type="molecule type" value="Genomic_DNA"/>
</dbReference>
<protein>
    <submittedName>
        <fullName evidence="1">Uncharacterized protein</fullName>
    </submittedName>
</protein>
<proteinExistence type="predicted"/>
<reference evidence="1" key="1">
    <citation type="journal article" date="2021" name="PeerJ">
        <title>Extensive microbial diversity within the chicken gut microbiome revealed by metagenomics and culture.</title>
        <authorList>
            <person name="Gilroy R."/>
            <person name="Ravi A."/>
            <person name="Getino M."/>
            <person name="Pursley I."/>
            <person name="Horton D.L."/>
            <person name="Alikhan N.F."/>
            <person name="Baker D."/>
            <person name="Gharbi K."/>
            <person name="Hall N."/>
            <person name="Watson M."/>
            <person name="Adriaenssens E.M."/>
            <person name="Foster-Nyarko E."/>
            <person name="Jarju S."/>
            <person name="Secka A."/>
            <person name="Antonio M."/>
            <person name="Oren A."/>
            <person name="Chaudhuri R.R."/>
            <person name="La Ragione R."/>
            <person name="Hildebrand F."/>
            <person name="Pallen M.J."/>
        </authorList>
    </citation>
    <scope>NUCLEOTIDE SEQUENCE</scope>
    <source>
        <strain evidence="1">1719</strain>
    </source>
</reference>
<gene>
    <name evidence="1" type="ORF">H9853_12290</name>
</gene>
<evidence type="ECO:0000313" key="2">
    <source>
        <dbReference type="Proteomes" id="UP000824156"/>
    </source>
</evidence>
<comment type="caution">
    <text evidence="1">The sequence shown here is derived from an EMBL/GenBank/DDBJ whole genome shotgun (WGS) entry which is preliminary data.</text>
</comment>
<dbReference type="AlphaFoldDB" id="A0A9D2AZN3"/>
<evidence type="ECO:0000313" key="1">
    <source>
        <dbReference type="EMBL" id="HIX55793.1"/>
    </source>
</evidence>
<organism evidence="1 2">
    <name type="scientific">Candidatus Sphingobacterium stercoripullorum</name>
    <dbReference type="NCBI Taxonomy" id="2838759"/>
    <lineage>
        <taxon>Bacteria</taxon>
        <taxon>Pseudomonadati</taxon>
        <taxon>Bacteroidota</taxon>
        <taxon>Sphingobacteriia</taxon>
        <taxon>Sphingobacteriales</taxon>
        <taxon>Sphingobacteriaceae</taxon>
        <taxon>Sphingobacterium</taxon>
    </lineage>
</organism>
<reference evidence="1" key="2">
    <citation type="submission" date="2021-04" db="EMBL/GenBank/DDBJ databases">
        <authorList>
            <person name="Gilroy R."/>
        </authorList>
    </citation>
    <scope>NUCLEOTIDE SEQUENCE</scope>
    <source>
        <strain evidence="1">1719</strain>
    </source>
</reference>